<feature type="domain" description="HD/PDEase" evidence="1">
    <location>
        <begin position="20"/>
        <end position="96"/>
    </location>
</feature>
<dbReference type="InterPro" id="IPR003607">
    <property type="entry name" value="HD/PDEase_dom"/>
</dbReference>
<dbReference type="AlphaFoldDB" id="A0A848KH61"/>
<dbReference type="Gene3D" id="1.10.3210.10">
    <property type="entry name" value="Hypothetical protein af1432"/>
    <property type="match status" value="1"/>
</dbReference>
<comment type="caution">
    <text evidence="2">The sequence shown here is derived from an EMBL/GenBank/DDBJ whole genome shotgun (WGS) entry which is preliminary data.</text>
</comment>
<reference evidence="2 3" key="2">
    <citation type="submission" date="2020-06" db="EMBL/GenBank/DDBJ databases">
        <title>Antribacter stalactiti gen. nov., sp. nov., a new member of the family Nacardiaceae isolated from a cave.</title>
        <authorList>
            <person name="Kim I.S."/>
        </authorList>
    </citation>
    <scope>NUCLEOTIDE SEQUENCE [LARGE SCALE GENOMIC DNA]</scope>
    <source>
        <strain evidence="2 3">YC2-7</strain>
    </source>
</reference>
<keyword evidence="3" id="KW-1185">Reference proteome</keyword>
<gene>
    <name evidence="2" type="ORF">FGL95_18725</name>
</gene>
<dbReference type="RefSeq" id="WP_169589625.1">
    <property type="nucleotide sequence ID" value="NZ_VCQU01000006.1"/>
</dbReference>
<accession>A0A848KH61</accession>
<dbReference type="PANTHER" id="PTHR35569:SF1">
    <property type="entry name" value="CYANAMIDE HYDRATASE DDI2-RELATED"/>
    <property type="match status" value="1"/>
</dbReference>
<dbReference type="SMART" id="SM00471">
    <property type="entry name" value="HDc"/>
    <property type="match status" value="1"/>
</dbReference>
<dbReference type="InterPro" id="IPR006674">
    <property type="entry name" value="HD_domain"/>
</dbReference>
<dbReference type="CDD" id="cd00077">
    <property type="entry name" value="HDc"/>
    <property type="match status" value="1"/>
</dbReference>
<organism evidence="2 3">
    <name type="scientific">Antrihabitans stalactiti</name>
    <dbReference type="NCBI Taxonomy" id="2584121"/>
    <lineage>
        <taxon>Bacteria</taxon>
        <taxon>Bacillati</taxon>
        <taxon>Actinomycetota</taxon>
        <taxon>Actinomycetes</taxon>
        <taxon>Mycobacteriales</taxon>
        <taxon>Nocardiaceae</taxon>
        <taxon>Antrihabitans</taxon>
    </lineage>
</organism>
<name>A0A848KH61_9NOCA</name>
<reference evidence="2 3" key="1">
    <citation type="submission" date="2019-05" db="EMBL/GenBank/DDBJ databases">
        <authorList>
            <person name="Lee S.D."/>
        </authorList>
    </citation>
    <scope>NUCLEOTIDE SEQUENCE [LARGE SCALE GENOMIC DNA]</scope>
    <source>
        <strain evidence="2 3">YC2-7</strain>
    </source>
</reference>
<sequence length="196" mass="21456">MNTPDTATARTALEVARRYLSPALFNHSVRSYYWAEALAREEAVTIDSELLYVAAIFHDIGLVPEFDAHAIDFEYAGGHVAAVFAAGAGWSPERGQRLNDIIVRHMWADVDVETDPEGHLLERATGIDISGRGVDLVPAATRRQVLSAWPRLGLAEEFNSCFENQAARKPGSTAARAVQNGVADKLRNNPLEHPPL</sequence>
<evidence type="ECO:0000313" key="2">
    <source>
        <dbReference type="EMBL" id="NMN97078.1"/>
    </source>
</evidence>
<dbReference type="EMBL" id="VCQU01000006">
    <property type="protein sequence ID" value="NMN97078.1"/>
    <property type="molecule type" value="Genomic_DNA"/>
</dbReference>
<evidence type="ECO:0000259" key="1">
    <source>
        <dbReference type="SMART" id="SM00471"/>
    </source>
</evidence>
<dbReference type="Pfam" id="PF01966">
    <property type="entry name" value="HD"/>
    <property type="match status" value="1"/>
</dbReference>
<proteinExistence type="predicted"/>
<dbReference type="PANTHER" id="PTHR35569">
    <property type="entry name" value="CYANAMIDE HYDRATASE DDI2-RELATED"/>
    <property type="match status" value="1"/>
</dbReference>
<evidence type="ECO:0000313" key="3">
    <source>
        <dbReference type="Proteomes" id="UP000535543"/>
    </source>
</evidence>
<protein>
    <submittedName>
        <fullName evidence="2">HD domain-containing protein</fullName>
    </submittedName>
</protein>
<dbReference type="Proteomes" id="UP000535543">
    <property type="component" value="Unassembled WGS sequence"/>
</dbReference>
<dbReference type="SUPFAM" id="SSF109604">
    <property type="entry name" value="HD-domain/PDEase-like"/>
    <property type="match status" value="1"/>
</dbReference>